<evidence type="ECO:0000313" key="3">
    <source>
        <dbReference type="Proteomes" id="UP001209654"/>
    </source>
</evidence>
<gene>
    <name evidence="2" type="ORF">AHIS1636_02410</name>
</gene>
<name>A0ABQ5MPA9_9MICC</name>
<protein>
    <submittedName>
        <fullName evidence="2">Uncharacterized protein</fullName>
    </submittedName>
</protein>
<comment type="caution">
    <text evidence="2">The sequence shown here is derived from an EMBL/GenBank/DDBJ whole genome shotgun (WGS) entry which is preliminary data.</text>
</comment>
<proteinExistence type="predicted"/>
<evidence type="ECO:0000313" key="2">
    <source>
        <dbReference type="EMBL" id="GLB65802.1"/>
    </source>
</evidence>
<dbReference type="EMBL" id="BRVS01000001">
    <property type="protein sequence ID" value="GLB65802.1"/>
    <property type="molecule type" value="Genomic_DNA"/>
</dbReference>
<organism evidence="2 3">
    <name type="scientific">Arthrobacter mangrovi</name>
    <dbReference type="NCBI Taxonomy" id="2966350"/>
    <lineage>
        <taxon>Bacteria</taxon>
        <taxon>Bacillati</taxon>
        <taxon>Actinomycetota</taxon>
        <taxon>Actinomycetes</taxon>
        <taxon>Micrococcales</taxon>
        <taxon>Micrococcaceae</taxon>
        <taxon>Arthrobacter</taxon>
    </lineage>
</organism>
<reference evidence="2 3" key="1">
    <citation type="journal article" date="2023" name="Int. J. Syst. Evol. Microbiol.">
        <title>Arthrobacter mangrovi sp. nov., an actinobacterium isolated from the rhizosphere of a mangrove.</title>
        <authorList>
            <person name="Hamada M."/>
            <person name="Saitou S."/>
            <person name="Enomoto N."/>
            <person name="Nanri K."/>
            <person name="Hidaka K."/>
            <person name="Miura T."/>
            <person name="Tamura T."/>
        </authorList>
    </citation>
    <scope>NUCLEOTIDE SEQUENCE [LARGE SCALE GENOMIC DNA]</scope>
    <source>
        <strain evidence="2 3">NBRC 112813</strain>
    </source>
</reference>
<keyword evidence="3" id="KW-1185">Reference proteome</keyword>
<feature type="compositionally biased region" description="Basic and acidic residues" evidence="1">
    <location>
        <begin position="88"/>
        <end position="98"/>
    </location>
</feature>
<accession>A0ABQ5MPA9</accession>
<evidence type="ECO:0000256" key="1">
    <source>
        <dbReference type="SAM" id="MobiDB-lite"/>
    </source>
</evidence>
<sequence length="98" mass="11095">MAEISSWIWCSARARSFESRTLHGAMINLLWLHDKRRIATPKKPGTAVVTGRLAEQRRDLQPYWPNPIPGMLECGRARGSSRGGLQDRPVRVNGDNDR</sequence>
<feature type="region of interest" description="Disordered" evidence="1">
    <location>
        <begin position="75"/>
        <end position="98"/>
    </location>
</feature>
<dbReference type="Proteomes" id="UP001209654">
    <property type="component" value="Unassembled WGS sequence"/>
</dbReference>